<evidence type="ECO:0000256" key="8">
    <source>
        <dbReference type="HAMAP-Rule" id="MF_01818"/>
    </source>
</evidence>
<keyword evidence="6 8" id="KW-0378">Hydrolase</keyword>
<comment type="subunit">
    <text evidence="1 8">Homodimer.</text>
</comment>
<evidence type="ECO:0000256" key="2">
    <source>
        <dbReference type="ARBA" id="ARBA00022694"/>
    </source>
</evidence>
<dbReference type="NCBIfam" id="TIGR02651">
    <property type="entry name" value="RNase_Z"/>
    <property type="match status" value="1"/>
</dbReference>
<feature type="binding site" evidence="8">
    <location>
        <position position="211"/>
    </location>
    <ligand>
        <name>Zn(2+)</name>
        <dbReference type="ChEBI" id="CHEBI:29105"/>
        <label>2</label>
        <note>catalytic</note>
    </ligand>
</feature>
<feature type="binding site" evidence="8">
    <location>
        <position position="63"/>
    </location>
    <ligand>
        <name>Zn(2+)</name>
        <dbReference type="ChEBI" id="CHEBI:29105"/>
        <label>1</label>
        <note>catalytic</note>
    </ligand>
</feature>
<dbReference type="GO" id="GO:0042781">
    <property type="term" value="F:3'-tRNA processing endoribonuclease activity"/>
    <property type="evidence" value="ECO:0007669"/>
    <property type="project" value="UniProtKB-UniRule"/>
</dbReference>
<dbReference type="Gene3D" id="3.60.15.10">
    <property type="entry name" value="Ribonuclease Z/Hydroxyacylglutathione hydrolase-like"/>
    <property type="match status" value="1"/>
</dbReference>
<feature type="binding site" evidence="8">
    <location>
        <position position="66"/>
    </location>
    <ligand>
        <name>Zn(2+)</name>
        <dbReference type="ChEBI" id="CHEBI:29105"/>
        <label>2</label>
        <note>catalytic</note>
    </ligand>
</feature>
<keyword evidence="5 8" id="KW-0255">Endonuclease</keyword>
<dbReference type="NCBIfam" id="NF000801">
    <property type="entry name" value="PRK00055.1-3"/>
    <property type="match status" value="1"/>
</dbReference>
<dbReference type="RefSeq" id="WP_212725301.1">
    <property type="nucleotide sequence ID" value="NZ_CP071250.1"/>
</dbReference>
<dbReference type="PANTHER" id="PTHR46018:SF2">
    <property type="entry name" value="ZINC PHOSPHODIESTERASE ELAC PROTEIN 1"/>
    <property type="match status" value="1"/>
</dbReference>
<evidence type="ECO:0000313" key="10">
    <source>
        <dbReference type="Proteomes" id="UP001058072"/>
    </source>
</evidence>
<dbReference type="InterPro" id="IPR013471">
    <property type="entry name" value="RNase_Z/BN"/>
</dbReference>
<feature type="active site" description="Proton acceptor" evidence="8">
    <location>
        <position position="65"/>
    </location>
</feature>
<dbReference type="PANTHER" id="PTHR46018">
    <property type="entry name" value="ZINC PHOSPHODIESTERASE ELAC PROTEIN 1"/>
    <property type="match status" value="1"/>
</dbReference>
<evidence type="ECO:0000256" key="1">
    <source>
        <dbReference type="ARBA" id="ARBA00011738"/>
    </source>
</evidence>
<feature type="binding site" evidence="8">
    <location>
        <position position="142"/>
    </location>
    <ligand>
        <name>Zn(2+)</name>
        <dbReference type="ChEBI" id="CHEBI:29105"/>
        <label>1</label>
        <note>catalytic</note>
    </ligand>
</feature>
<evidence type="ECO:0000256" key="6">
    <source>
        <dbReference type="ARBA" id="ARBA00022801"/>
    </source>
</evidence>
<feature type="binding site" evidence="8">
    <location>
        <position position="65"/>
    </location>
    <ligand>
        <name>Zn(2+)</name>
        <dbReference type="ChEBI" id="CHEBI:29105"/>
        <label>2</label>
        <note>catalytic</note>
    </ligand>
</feature>
<evidence type="ECO:0000256" key="7">
    <source>
        <dbReference type="ARBA" id="ARBA00022833"/>
    </source>
</evidence>
<accession>A0A9Q9FGL2</accession>
<dbReference type="EMBL" id="CP071250">
    <property type="protein sequence ID" value="UUF08966.1"/>
    <property type="molecule type" value="Genomic_DNA"/>
</dbReference>
<dbReference type="AlphaFoldDB" id="A0A9Q9FGL2"/>
<proteinExistence type="inferred from homology"/>
<dbReference type="SUPFAM" id="SSF56281">
    <property type="entry name" value="Metallo-hydrolase/oxidoreductase"/>
    <property type="match status" value="1"/>
</dbReference>
<name>A0A9Q9FGL2_9FIRM</name>
<comment type="function">
    <text evidence="8">Zinc phosphodiesterase, which displays some tRNA 3'-processing endonuclease activity. Probably involved in tRNA maturation, by removing a 3'-trailer from precursor tRNA.</text>
</comment>
<keyword evidence="3 8" id="KW-0540">Nuclease</keyword>
<gene>
    <name evidence="8" type="primary">rnz</name>
    <name evidence="9" type="ORF">J0J70_02870</name>
</gene>
<dbReference type="InterPro" id="IPR036866">
    <property type="entry name" value="RibonucZ/Hydroxyglut_hydro"/>
</dbReference>
<evidence type="ECO:0000256" key="4">
    <source>
        <dbReference type="ARBA" id="ARBA00022723"/>
    </source>
</evidence>
<dbReference type="GO" id="GO:0008270">
    <property type="term" value="F:zinc ion binding"/>
    <property type="evidence" value="ECO:0007669"/>
    <property type="project" value="UniProtKB-UniRule"/>
</dbReference>
<dbReference type="HAMAP" id="MF_01818">
    <property type="entry name" value="RNase_Z_BN"/>
    <property type="match status" value="1"/>
</dbReference>
<keyword evidence="7 8" id="KW-0862">Zinc</keyword>
<organism evidence="9 10">
    <name type="scientific">Turicibacter bilis</name>
    <dbReference type="NCBI Taxonomy" id="2735723"/>
    <lineage>
        <taxon>Bacteria</taxon>
        <taxon>Bacillati</taxon>
        <taxon>Bacillota</taxon>
        <taxon>Erysipelotrichia</taxon>
        <taxon>Erysipelotrichales</taxon>
        <taxon>Turicibacteraceae</taxon>
        <taxon>Turicibacter</taxon>
    </lineage>
</organism>
<evidence type="ECO:0000313" key="9">
    <source>
        <dbReference type="EMBL" id="UUF08966.1"/>
    </source>
</evidence>
<comment type="cofactor">
    <cofactor evidence="8">
        <name>Zn(2+)</name>
        <dbReference type="ChEBI" id="CHEBI:29105"/>
    </cofactor>
    <text evidence="8">Binds 2 Zn(2+) ions.</text>
</comment>
<feature type="binding site" evidence="8">
    <location>
        <position position="211"/>
    </location>
    <ligand>
        <name>Zn(2+)</name>
        <dbReference type="ChEBI" id="CHEBI:29105"/>
        <label>1</label>
        <note>catalytic</note>
    </ligand>
</feature>
<sequence length="307" mass="34123">MLEVTLLGCGGGMPLPTRYLSAILLQYKGRKILIDCGEGTQVSMREINSGFKSIDIICITHIHGDHIIGLPGILGTIGNSGRQQPLYIIGPEGIKEAVAAARVIAKYLPYEVIVIENPQTSIEGLTDQLKGQVIIETLEVEHSSPCLAYKIYIKRQPKFDVEKAIKNQVPRLLWNRLQKGEAMIEYEGVTYVKEMVLGEQRQGIQVILVTDTRPIDEIIPFIKRSDLFICEGTYGSLTDIDKAIQNKHMTFEEAATLAKNGEVDQLLLTHFGAAMNHPADYKGNAASIFEQTIIGEDHYSIQLNFKN</sequence>
<keyword evidence="2 8" id="KW-0819">tRNA processing</keyword>
<evidence type="ECO:0000256" key="5">
    <source>
        <dbReference type="ARBA" id="ARBA00022759"/>
    </source>
</evidence>
<dbReference type="Proteomes" id="UP001058072">
    <property type="component" value="Chromosome"/>
</dbReference>
<dbReference type="Pfam" id="PF23023">
    <property type="entry name" value="Anti-Pycsar_Apyc1"/>
    <property type="match status" value="1"/>
</dbReference>
<dbReference type="CDD" id="cd07717">
    <property type="entry name" value="RNaseZ_ZiPD-like_MBL-fold"/>
    <property type="match status" value="1"/>
</dbReference>
<comment type="catalytic activity">
    <reaction evidence="8">
        <text>Endonucleolytic cleavage of RNA, removing extra 3' nucleotides from tRNA precursor, generating 3' termini of tRNAs. A 3'-hydroxy group is left at the tRNA terminus and a 5'-phosphoryl group is left at the trailer molecule.</text>
        <dbReference type="EC" id="3.1.26.11"/>
    </reaction>
</comment>
<feature type="binding site" evidence="8">
    <location>
        <position position="61"/>
    </location>
    <ligand>
        <name>Zn(2+)</name>
        <dbReference type="ChEBI" id="CHEBI:29105"/>
        <label>1</label>
        <note>catalytic</note>
    </ligand>
</feature>
<comment type="similarity">
    <text evidence="8">Belongs to the RNase Z family.</text>
</comment>
<reference evidence="9" key="1">
    <citation type="submission" date="2021-03" db="EMBL/GenBank/DDBJ databases">
        <title>Comparative Genomics and Metabolomics in the genus Turicibacter.</title>
        <authorList>
            <person name="Maki J."/>
            <person name="Looft T."/>
        </authorList>
    </citation>
    <scope>NUCLEOTIDE SEQUENCE</scope>
    <source>
        <strain evidence="9">ISU324</strain>
    </source>
</reference>
<dbReference type="EC" id="3.1.26.11" evidence="8"/>
<protein>
    <recommendedName>
        <fullName evidence="8">Ribonuclease Z</fullName>
        <shortName evidence="8">RNase Z</shortName>
        <ecNumber evidence="8">3.1.26.11</ecNumber>
    </recommendedName>
    <alternativeName>
        <fullName evidence="8">tRNA 3 endonuclease</fullName>
    </alternativeName>
    <alternativeName>
        <fullName evidence="8">tRNase Z</fullName>
    </alternativeName>
</protein>
<evidence type="ECO:0000256" key="3">
    <source>
        <dbReference type="ARBA" id="ARBA00022722"/>
    </source>
</evidence>
<keyword evidence="4 8" id="KW-0479">Metal-binding</keyword>
<feature type="binding site" evidence="8">
    <location>
        <position position="270"/>
    </location>
    <ligand>
        <name>Zn(2+)</name>
        <dbReference type="ChEBI" id="CHEBI:29105"/>
        <label>2</label>
        <note>catalytic</note>
    </ligand>
</feature>